<evidence type="ECO:0000313" key="2">
    <source>
        <dbReference type="EMBL" id="MFC1402695.1"/>
    </source>
</evidence>
<evidence type="ECO:0000259" key="1">
    <source>
        <dbReference type="PROSITE" id="PS50075"/>
    </source>
</evidence>
<proteinExistence type="predicted"/>
<organism evidence="2 3">
    <name type="scientific">Streptacidiphilus cavernicola</name>
    <dbReference type="NCBI Taxonomy" id="3342716"/>
    <lineage>
        <taxon>Bacteria</taxon>
        <taxon>Bacillati</taxon>
        <taxon>Actinomycetota</taxon>
        <taxon>Actinomycetes</taxon>
        <taxon>Kitasatosporales</taxon>
        <taxon>Streptomycetaceae</taxon>
        <taxon>Streptacidiphilus</taxon>
    </lineage>
</organism>
<accession>A0ABV6UML4</accession>
<dbReference type="Gene3D" id="1.10.1200.10">
    <property type="entry name" value="ACP-like"/>
    <property type="match status" value="1"/>
</dbReference>
<dbReference type="PROSITE" id="PS50075">
    <property type="entry name" value="CARRIER"/>
    <property type="match status" value="1"/>
</dbReference>
<dbReference type="Pfam" id="PF00550">
    <property type="entry name" value="PP-binding"/>
    <property type="match status" value="1"/>
</dbReference>
<name>A0ABV6UML4_9ACTN</name>
<dbReference type="RefSeq" id="WP_030253210.1">
    <property type="nucleotide sequence ID" value="NZ_JBHEZZ010000007.1"/>
</dbReference>
<reference evidence="2 3" key="1">
    <citation type="submission" date="2024-09" db="EMBL/GenBank/DDBJ databases">
        <authorList>
            <person name="Lee S.D."/>
        </authorList>
    </citation>
    <scope>NUCLEOTIDE SEQUENCE [LARGE SCALE GENOMIC DNA]</scope>
    <source>
        <strain evidence="2 3">N1-5</strain>
    </source>
</reference>
<feature type="domain" description="Carrier" evidence="1">
    <location>
        <begin position="3"/>
        <end position="81"/>
    </location>
</feature>
<sequence length="85" mass="8931">MSALTIDDLKEILRAAAGEDESVGLDGDIAETPFTDLGYDSLALLETAAVISRRYGVTLTDDLFDDIATPQALLDEVNSVLSAAA</sequence>
<dbReference type="InterPro" id="IPR036736">
    <property type="entry name" value="ACP-like_sf"/>
</dbReference>
<dbReference type="SUPFAM" id="SSF47336">
    <property type="entry name" value="ACP-like"/>
    <property type="match status" value="1"/>
</dbReference>
<keyword evidence="3" id="KW-1185">Reference proteome</keyword>
<dbReference type="InterPro" id="IPR009081">
    <property type="entry name" value="PP-bd_ACP"/>
</dbReference>
<dbReference type="Proteomes" id="UP001592528">
    <property type="component" value="Unassembled WGS sequence"/>
</dbReference>
<protein>
    <submittedName>
        <fullName evidence="2">Acyl carrier protein</fullName>
    </submittedName>
</protein>
<gene>
    <name evidence="2" type="ORF">ACEZDJ_15510</name>
</gene>
<comment type="caution">
    <text evidence="2">The sequence shown here is derived from an EMBL/GenBank/DDBJ whole genome shotgun (WGS) entry which is preliminary data.</text>
</comment>
<dbReference type="EMBL" id="JBHEZZ010000007">
    <property type="protein sequence ID" value="MFC1402695.1"/>
    <property type="molecule type" value="Genomic_DNA"/>
</dbReference>
<evidence type="ECO:0000313" key="3">
    <source>
        <dbReference type="Proteomes" id="UP001592528"/>
    </source>
</evidence>